<gene>
    <name evidence="6" type="ordered locus">Slip_0272</name>
</gene>
<dbReference type="AlphaFoldDB" id="D7CJU5"/>
<keyword evidence="6" id="KW-0560">Oxidoreductase</keyword>
<dbReference type="CDD" id="cd24036">
    <property type="entry name" value="ASKHA_NBD_BcrAD_BadFG_HgdC_HadI"/>
    <property type="match status" value="1"/>
</dbReference>
<dbReference type="PANTHER" id="PTHR32329:SF2">
    <property type="entry name" value="BIFUNCTIONAL PROTEIN [INCLUDES 2-HYDROXYACYL-COA DEHYDRATASE (N-TER) AND ITS ACTIVATOR DOMAIN (C_TERM)"/>
    <property type="match status" value="1"/>
</dbReference>
<evidence type="ECO:0000256" key="3">
    <source>
        <dbReference type="ARBA" id="ARBA00023004"/>
    </source>
</evidence>
<dbReference type="NCBIfam" id="TIGR00241">
    <property type="entry name" value="CoA_E_activ"/>
    <property type="match status" value="1"/>
</dbReference>
<dbReference type="STRING" id="643648.Slip_0272"/>
<evidence type="ECO:0000313" key="7">
    <source>
        <dbReference type="Proteomes" id="UP000000378"/>
    </source>
</evidence>
<name>D7CJU5_SYNLT</name>
<dbReference type="GO" id="GO:0018522">
    <property type="term" value="F:benzoyl-CoA reductase activity"/>
    <property type="evidence" value="ECO:0007669"/>
    <property type="project" value="UniProtKB-EC"/>
</dbReference>
<reference evidence="6 7" key="2">
    <citation type="journal article" date="2010" name="Stand. Genomic Sci.">
        <title>Complete genome sequence of Syntrophothermus lipocalidus type strain (TGB-C1).</title>
        <authorList>
            <person name="Djao O.D."/>
            <person name="Zhang X."/>
            <person name="Lucas S."/>
            <person name="Lapidus A."/>
            <person name="Del Rio T.G."/>
            <person name="Nolan M."/>
            <person name="Tice H."/>
            <person name="Cheng J.F."/>
            <person name="Han C."/>
            <person name="Tapia R."/>
            <person name="Goodwin L."/>
            <person name="Pitluck S."/>
            <person name="Liolios K."/>
            <person name="Ivanova N."/>
            <person name="Mavromatis K."/>
            <person name="Mikhailova N."/>
            <person name="Ovchinnikova G."/>
            <person name="Pati A."/>
            <person name="Brambilla E."/>
            <person name="Chen A."/>
            <person name="Palaniappan K."/>
            <person name="Land M."/>
            <person name="Hauser L."/>
            <person name="Chang Y.J."/>
            <person name="Jeffries C.D."/>
            <person name="Rohde M."/>
            <person name="Sikorski J."/>
            <person name="Spring S."/>
            <person name="Goker M."/>
            <person name="Detter J.C."/>
            <person name="Woyke T."/>
            <person name="Bristow J."/>
            <person name="Eisen J.A."/>
            <person name="Markowitz V."/>
            <person name="Hugenholtz P."/>
            <person name="Kyrpides N.C."/>
            <person name="Klenk H.P."/>
        </authorList>
    </citation>
    <scope>NUCLEOTIDE SEQUENCE [LARGE SCALE GENOMIC DNA]</scope>
    <source>
        <strain evidence="7">DSM 12680 / TGB-C1</strain>
    </source>
</reference>
<keyword evidence="2" id="KW-0479">Metal-binding</keyword>
<dbReference type="GO" id="GO:0051536">
    <property type="term" value="F:iron-sulfur cluster binding"/>
    <property type="evidence" value="ECO:0007669"/>
    <property type="project" value="UniProtKB-KW"/>
</dbReference>
<dbReference type="EC" id="1.3.7.8" evidence="6"/>
<dbReference type="HOGENOM" id="CLU_066597_0_0_9"/>
<dbReference type="InterPro" id="IPR008275">
    <property type="entry name" value="CoA_E_activase_dom"/>
</dbReference>
<evidence type="ECO:0000256" key="1">
    <source>
        <dbReference type="ARBA" id="ARBA00001966"/>
    </source>
</evidence>
<dbReference type="InterPro" id="IPR002731">
    <property type="entry name" value="ATPase_BadF"/>
</dbReference>
<evidence type="ECO:0000256" key="4">
    <source>
        <dbReference type="ARBA" id="ARBA00023014"/>
    </source>
</evidence>
<evidence type="ECO:0000259" key="5">
    <source>
        <dbReference type="Pfam" id="PF01869"/>
    </source>
</evidence>
<accession>D7CJU5</accession>
<proteinExistence type="predicted"/>
<dbReference type="Gene3D" id="3.30.420.40">
    <property type="match status" value="2"/>
</dbReference>
<keyword evidence="7" id="KW-1185">Reference proteome</keyword>
<keyword evidence="3" id="KW-0408">Iron</keyword>
<dbReference type="GO" id="GO:0046872">
    <property type="term" value="F:metal ion binding"/>
    <property type="evidence" value="ECO:0007669"/>
    <property type="project" value="UniProtKB-KW"/>
</dbReference>
<reference evidence="7" key="1">
    <citation type="journal article" date="2010" name="Stand. Genomic Sci.">
        <title>Complete genome sequence of Syntrophothermus lipocalidus type strain (TGB-C1T).</title>
        <authorList>
            <consortium name="US DOE Joint Genome Institute (JGI-PGF)"/>
            <person name="Djao O."/>
            <person name="Zhang X."/>
            <person name="Lucas S."/>
            <person name="Lapidus A."/>
            <person name="Glavina Del Rio T."/>
            <person name="Nolan M."/>
            <person name="Tice H."/>
            <person name="Cheng J."/>
            <person name="Han C."/>
            <person name="Tapia R."/>
            <person name="Goodwin L."/>
            <person name="Pitluck S."/>
            <person name="Liolios K."/>
            <person name="Ivanova N."/>
            <person name="Mavromatis K."/>
            <person name="Mikhailova N."/>
            <person name="Ovchinnikova G."/>
            <person name="Pati A."/>
            <person name="Brambilla E."/>
            <person name="Chen A."/>
            <person name="Palaniappan K."/>
            <person name="Land M."/>
            <person name="Hauser L."/>
            <person name="Chang Y."/>
            <person name="Jeffries C."/>
            <person name="Rohde M."/>
            <person name="Sikorski J."/>
            <person name="Spring S."/>
            <person name="Goker M."/>
            <person name="Detter J."/>
            <person name="Woyke T."/>
            <person name="Bristow J."/>
            <person name="Eisen J."/>
            <person name="Markowitz V."/>
            <person name="Hugenholtz P."/>
            <person name="Kyrpides N."/>
            <person name="Klenk H."/>
        </authorList>
    </citation>
    <scope>NUCLEOTIDE SEQUENCE [LARGE SCALE GENOMIC DNA]</scope>
    <source>
        <strain evidence="7">DSM 12680 / TGB-C1</strain>
    </source>
</reference>
<dbReference type="Pfam" id="PF01869">
    <property type="entry name" value="BcrAD_BadFG"/>
    <property type="match status" value="1"/>
</dbReference>
<dbReference type="EMBL" id="CP002048">
    <property type="protein sequence ID" value="ADI01059.1"/>
    <property type="molecule type" value="Genomic_DNA"/>
</dbReference>
<dbReference type="OrthoDB" id="9778513at2"/>
<evidence type="ECO:0000256" key="2">
    <source>
        <dbReference type="ARBA" id="ARBA00022723"/>
    </source>
</evidence>
<dbReference type="InterPro" id="IPR051805">
    <property type="entry name" value="Dehydratase_Activator_Redct"/>
</dbReference>
<dbReference type="eggNOG" id="COG1924">
    <property type="taxonomic scope" value="Bacteria"/>
</dbReference>
<dbReference type="RefSeq" id="WP_013174461.1">
    <property type="nucleotide sequence ID" value="NC_014220.1"/>
</dbReference>
<dbReference type="Proteomes" id="UP000000378">
    <property type="component" value="Chromosome"/>
</dbReference>
<organism evidence="6 7">
    <name type="scientific">Syntrophothermus lipocalidus (strain DSM 12680 / TGB-C1)</name>
    <dbReference type="NCBI Taxonomy" id="643648"/>
    <lineage>
        <taxon>Bacteria</taxon>
        <taxon>Bacillati</taxon>
        <taxon>Bacillota</taxon>
        <taxon>Clostridia</taxon>
        <taxon>Eubacteriales</taxon>
        <taxon>Syntrophomonadaceae</taxon>
        <taxon>Syntrophothermus</taxon>
    </lineage>
</organism>
<comment type="cofactor">
    <cofactor evidence="1">
        <name>[4Fe-4S] cluster</name>
        <dbReference type="ChEBI" id="CHEBI:49883"/>
    </cofactor>
</comment>
<protein>
    <submittedName>
        <fullName evidence="6">CoA-substrate-specific enzyme activase</fullName>
        <ecNumber evidence="6">1.3.7.8</ecNumber>
    </submittedName>
</protein>
<evidence type="ECO:0000313" key="6">
    <source>
        <dbReference type="EMBL" id="ADI01059.1"/>
    </source>
</evidence>
<dbReference type="PANTHER" id="PTHR32329">
    <property type="entry name" value="BIFUNCTIONAL PROTEIN [INCLUDES 2-HYDROXYACYL-COA DEHYDRATASE (N-TER) AND ITS ACTIVATOR DOMAIN (C_TERM)-RELATED"/>
    <property type="match status" value="1"/>
</dbReference>
<dbReference type="KEGG" id="slp:Slip_0272"/>
<dbReference type="SUPFAM" id="SSF53067">
    <property type="entry name" value="Actin-like ATPase domain"/>
    <property type="match status" value="1"/>
</dbReference>
<dbReference type="InterPro" id="IPR043129">
    <property type="entry name" value="ATPase_NBD"/>
</dbReference>
<keyword evidence="4" id="KW-0411">Iron-sulfur</keyword>
<sequence length="262" mass="27550">MLVAGVDVGSVATKVAVIDGDKTYCRLAPTGWSPRDAGLRTFRELMADLGVSEKQVDFVVGTGYGRISLSFVHKAVTEITCHARGAAHMVPGSAAVIDVGGQDSKVIKIDHRGRVLDFIMNDKCAAGTGRFLQVTAAALGADVSELADLARGKKPVHLSSMCAVFAESEVIGLLAAGRDKGEIVAGLHRSIARRIASMVQRLGLVDRITFTGGVARNEDLRLCLEAELGAEVVVPEQCQMAGAVGAALIARDQVEGKAQWLS</sequence>
<feature type="domain" description="ATPase BadF/BadG/BcrA/BcrD type" evidence="5">
    <location>
        <begin position="5"/>
        <end position="250"/>
    </location>
</feature>